<protein>
    <submittedName>
        <fullName evidence="9">Uncharacterized protein</fullName>
    </submittedName>
</protein>
<feature type="domain" description="Trs120/TRAPPC9 fourth Ig-like" evidence="8">
    <location>
        <begin position="1148"/>
        <end position="1257"/>
    </location>
</feature>
<dbReference type="InterPro" id="IPR058568">
    <property type="entry name" value="Ig_TRAPPC9_Trs120_4th"/>
</dbReference>
<comment type="caution">
    <text evidence="9">The sequence shown here is derived from an EMBL/GenBank/DDBJ whole genome shotgun (WGS) entry which is preliminary data.</text>
</comment>
<evidence type="ECO:0000259" key="5">
    <source>
        <dbReference type="Pfam" id="PF26251"/>
    </source>
</evidence>
<comment type="subcellular location">
    <subcellularLocation>
        <location evidence="1">Golgi apparatus</location>
    </subcellularLocation>
</comment>
<dbReference type="Pfam" id="PF26254">
    <property type="entry name" value="Ig_TRAPPC9-Trs120_1st"/>
    <property type="match status" value="2"/>
</dbReference>
<evidence type="ECO:0000313" key="9">
    <source>
        <dbReference type="EMBL" id="KAA8907379.1"/>
    </source>
</evidence>
<sequence length="1271" mass="141030">MDRYGYTAPARVNVLVVPVHDTSEDDFARYLAQLRPCNEIRLSDVSVASTLHYFNPQAAPNGRVMFNLLTSAVDEESLFLHDFEPFRKTFVVLGVGRYSSDHTPSTTLDKLKKRYPGIPVHNLVLFDAPTQSSESQVFTLTDHEPLTSAMSVMNDVASNFLQALDGYASSFANITLRSPVSIKNSHTLTKTINHAHKRLSGGFKPPTSNEPSKSKSAIRHSGRQAKLMGNFFLLAGRYQDALASFTDALTHLKKCDDFLWLGSALEGVGIACVLLQYIHQSYQLQKNIICSVLHISHRRFPSISSSTHTPTTPSSPQPEGVHGSRRPSVDSSSVSTSPRVSISSTSSFNAADLQSLALPEVIKLVSSRVVHYYHLSINDHDENVVPDVVYVDSILRTIKFMLAVYLGGNDVNPDVLEAIVCSRQLQPKPQPASSAYFTRSDILNQIEGVFSLSIADIHLVDQCRIYSVLASMYTDLGLKRKRAFILRILLARLLSELETRSDDDLGPLSSAQSLHQIFKFLFDTYAIPYEAKETPKSWAPLQIPLLKLGLRIGEATDDYEFSLRLCNLLLSKFTHCLGEEDQASIRDKVTRVVGTRPDMAAEYWDPYLVRGAQLVAVGGDDRIPSPELLRQGLVGSSPASSIPAPTKTPEPFFDPYAKKEPAKRADPVFIKEEVYQLRVELQNPFTFPIYVNDITMVTDEPGKVRTVNTCVAPSAPGTTMNGNKHVGSGGLSMGAKVRPPTQISAKSLRSVSTLSIASDEVPQSSPTPALVVPPQSTETFEVSFVPQVLGKAVVTGLSVTVAGCKSQTFAIGHPKNVEITFRVIPPQPKLSLTHMSVANGSLMLMEGERTQFKVHLSNYSQEVVNYLSFSFWDSTIEPLTTHLEQQGTQLPASEVYELEWLLLKQGGFRIVNKDEIIKNHQTIEPGEQVEVQVEVVGKKNMRKARIILEYANKDGGEASLLRYVTIPLSVSVVPSVEIYSCDVLPLFRGAFDHYKGGYGQLDHISTFLKENPSIDPSEYCVFIADIRNPSGERLEATFNCQSQTGVVSLEPYKSWRFMFPVKKIDANSLDTEATIPSLRNKQFVKNYNMTDEEEMRMRYVFWVRQAFLEQISGTWQVTSNPRSGLMDARQIRLTPRMVDTLVRQPFKVELSIADGDTNEQLTHHGDSEYSLELDKFYLIRAVITNDSDTTIHGILRHTPQEGTGARASDRRILINGVLQQPLGPKGVAPGESLTLELAFLMLERGEYTWHSVLDIVGHESVVSFGVALVAK</sequence>
<dbReference type="Pfam" id="PF08626">
    <property type="entry name" value="TRAPPC9-Trs120"/>
    <property type="match status" value="1"/>
</dbReference>
<evidence type="ECO:0000259" key="8">
    <source>
        <dbReference type="Pfam" id="PF26283"/>
    </source>
</evidence>
<feature type="domain" description="Trs120/TRAPPC9 first Ig-like" evidence="6">
    <location>
        <begin position="751"/>
        <end position="813"/>
    </location>
</feature>
<feature type="compositionally biased region" description="Polar residues" evidence="3">
    <location>
        <begin position="206"/>
        <end position="215"/>
    </location>
</feature>
<feature type="region of interest" description="Disordered" evidence="3">
    <location>
        <begin position="634"/>
        <end position="657"/>
    </location>
</feature>
<name>A0A642V2F7_DIURU</name>
<dbReference type="Proteomes" id="UP000449547">
    <property type="component" value="Unassembled WGS sequence"/>
</dbReference>
<dbReference type="OMA" id="EHSRDRM"/>
<organism evidence="9 10">
    <name type="scientific">Diutina rugosa</name>
    <name type="common">Yeast</name>
    <name type="synonym">Candida rugosa</name>
    <dbReference type="NCBI Taxonomy" id="5481"/>
    <lineage>
        <taxon>Eukaryota</taxon>
        <taxon>Fungi</taxon>
        <taxon>Dikarya</taxon>
        <taxon>Ascomycota</taxon>
        <taxon>Saccharomycotina</taxon>
        <taxon>Pichiomycetes</taxon>
        <taxon>Debaryomycetaceae</taxon>
        <taxon>Diutina</taxon>
    </lineage>
</organism>
<dbReference type="InterPro" id="IPR058567">
    <property type="entry name" value="Ig_TRAPPC9_Trs120_3rd"/>
</dbReference>
<dbReference type="PANTHER" id="PTHR21512:SF5">
    <property type="entry name" value="TRAFFICKING PROTEIN PARTICLE COMPLEX SUBUNIT 9"/>
    <property type="match status" value="1"/>
</dbReference>
<feature type="domain" description="Trs120/TRAPPC9 N-terminal" evidence="4">
    <location>
        <begin position="4"/>
        <end position="289"/>
    </location>
</feature>
<dbReference type="Pfam" id="PF26280">
    <property type="entry name" value="Ig_TRAPPC9-Trs120_2nd"/>
    <property type="match status" value="1"/>
</dbReference>
<keyword evidence="10" id="KW-1185">Reference proteome</keyword>
<dbReference type="RefSeq" id="XP_034014636.1">
    <property type="nucleotide sequence ID" value="XM_034158389.1"/>
</dbReference>
<dbReference type="InterPro" id="IPR058564">
    <property type="entry name" value="TPR_TRAPPC9_Trs120"/>
</dbReference>
<evidence type="ECO:0000256" key="2">
    <source>
        <dbReference type="ARBA" id="ARBA00023034"/>
    </source>
</evidence>
<reference evidence="9 10" key="1">
    <citation type="submission" date="2019-07" db="EMBL/GenBank/DDBJ databases">
        <title>Genome assembly of two rare yeast pathogens: Diutina rugosa and Trichomonascus ciferrii.</title>
        <authorList>
            <person name="Mixao V."/>
            <person name="Saus E."/>
            <person name="Hansen A."/>
            <person name="Lass-Flor C."/>
            <person name="Gabaldon T."/>
        </authorList>
    </citation>
    <scope>NUCLEOTIDE SEQUENCE [LARGE SCALE GENOMIC DNA]</scope>
    <source>
        <strain evidence="9 10">CBS 613</strain>
    </source>
</reference>
<evidence type="ECO:0000259" key="7">
    <source>
        <dbReference type="Pfam" id="PF26282"/>
    </source>
</evidence>
<feature type="compositionally biased region" description="Low complexity" evidence="3">
    <location>
        <begin position="303"/>
        <end position="314"/>
    </location>
</feature>
<feature type="region of interest" description="Disordered" evidence="3">
    <location>
        <begin position="197"/>
        <end position="220"/>
    </location>
</feature>
<feature type="domain" description="Trs120/TRAPPC9 first Ig-like" evidence="6">
    <location>
        <begin position="645"/>
        <end position="699"/>
    </location>
</feature>
<evidence type="ECO:0000259" key="6">
    <source>
        <dbReference type="Pfam" id="PF26254"/>
    </source>
</evidence>
<accession>A0A642V2F7</accession>
<dbReference type="Pfam" id="PF26283">
    <property type="entry name" value="Ig_TRAPPC9-Trs120_4th"/>
    <property type="match status" value="1"/>
</dbReference>
<feature type="domain" description="Trs120/TRAPPC9 third Ig-like" evidence="7">
    <location>
        <begin position="976"/>
        <end position="1141"/>
    </location>
</feature>
<dbReference type="GeneID" id="54779194"/>
<evidence type="ECO:0000256" key="3">
    <source>
        <dbReference type="SAM" id="MobiDB-lite"/>
    </source>
</evidence>
<dbReference type="EMBL" id="SWFT01000025">
    <property type="protein sequence ID" value="KAA8907379.1"/>
    <property type="molecule type" value="Genomic_DNA"/>
</dbReference>
<dbReference type="VEuPathDB" id="FungiDB:DIURU_000541"/>
<evidence type="ECO:0000313" key="10">
    <source>
        <dbReference type="Proteomes" id="UP000449547"/>
    </source>
</evidence>
<dbReference type="PANTHER" id="PTHR21512">
    <property type="entry name" value="TRAFFICKING PROTEIN PARTICLE COMPLEX SUBUNIT 9"/>
    <property type="match status" value="1"/>
</dbReference>
<feature type="domain" description="Trs120/TRAPPC9 TPR region" evidence="5">
    <location>
        <begin position="358"/>
        <end position="595"/>
    </location>
</feature>
<gene>
    <name evidence="9" type="ORF">DIURU_000541</name>
</gene>
<dbReference type="OrthoDB" id="27962at2759"/>
<evidence type="ECO:0000256" key="1">
    <source>
        <dbReference type="ARBA" id="ARBA00004555"/>
    </source>
</evidence>
<feature type="compositionally biased region" description="Low complexity" evidence="3">
    <location>
        <begin position="329"/>
        <end position="342"/>
    </location>
</feature>
<feature type="region of interest" description="Disordered" evidence="3">
    <location>
        <begin position="303"/>
        <end position="342"/>
    </location>
</feature>
<dbReference type="InterPro" id="IPR058563">
    <property type="entry name" value="Trs120_TRAPPC9_N"/>
</dbReference>
<proteinExistence type="predicted"/>
<dbReference type="InterPro" id="IPR013935">
    <property type="entry name" value="Trs120_TRAPPC9"/>
</dbReference>
<evidence type="ECO:0000259" key="4">
    <source>
        <dbReference type="Pfam" id="PF08626"/>
    </source>
</evidence>
<dbReference type="Pfam" id="PF26251">
    <property type="entry name" value="TPR_TRAPPC9-Trs120"/>
    <property type="match status" value="1"/>
</dbReference>
<dbReference type="AlphaFoldDB" id="A0A642V2F7"/>
<keyword evidence="2" id="KW-0333">Golgi apparatus</keyword>
<dbReference type="Pfam" id="PF26282">
    <property type="entry name" value="Ig_TRAPPC9-Trs120_3rd"/>
    <property type="match status" value="1"/>
</dbReference>
<dbReference type="InterPro" id="IPR058565">
    <property type="entry name" value="Ig_TRAPPC9_Trs120_1st"/>
</dbReference>
<dbReference type="GO" id="GO:0005802">
    <property type="term" value="C:trans-Golgi network"/>
    <property type="evidence" value="ECO:0007669"/>
    <property type="project" value="TreeGrafter"/>
</dbReference>